<evidence type="ECO:0000313" key="1">
    <source>
        <dbReference type="EMBL" id="MBS3679938.1"/>
    </source>
</evidence>
<reference evidence="1 2" key="1">
    <citation type="submission" date="2021-05" db="EMBL/GenBank/DDBJ databases">
        <title>Ornithinibacillus massiliensis sp. nov.</title>
        <authorList>
            <person name="Iwaza R."/>
            <person name="Lagier J.-C."/>
            <person name="Raoult D."/>
        </authorList>
    </citation>
    <scope>NUCLEOTIDE SEQUENCE [LARGE SCALE GENOMIC DNA]</scope>
    <source>
        <strain evidence="1 2">Marseille-P3601</strain>
    </source>
</reference>
<name>A0ABS5MDW5_9BACI</name>
<gene>
    <name evidence="1" type="ORF">KGF86_06915</name>
</gene>
<accession>A0ABS5MDW5</accession>
<protein>
    <submittedName>
        <fullName evidence="1">Uncharacterized protein</fullName>
    </submittedName>
</protein>
<comment type="caution">
    <text evidence="1">The sequence shown here is derived from an EMBL/GenBank/DDBJ whole genome shotgun (WGS) entry which is preliminary data.</text>
</comment>
<dbReference type="EMBL" id="JAGXBY010000002">
    <property type="protein sequence ID" value="MBS3679938.1"/>
    <property type="molecule type" value="Genomic_DNA"/>
</dbReference>
<keyword evidence="2" id="KW-1185">Reference proteome</keyword>
<organism evidence="1 2">
    <name type="scientific">Ornithinibacillus massiliensis</name>
    <dbReference type="NCBI Taxonomy" id="1944633"/>
    <lineage>
        <taxon>Bacteria</taxon>
        <taxon>Bacillati</taxon>
        <taxon>Bacillota</taxon>
        <taxon>Bacilli</taxon>
        <taxon>Bacillales</taxon>
        <taxon>Bacillaceae</taxon>
        <taxon>Ornithinibacillus</taxon>
    </lineage>
</organism>
<sequence length="219" mass="25011">MKELNTKKEEFEKNEITKILEGNNFIISKSYSSQEYRLSKENSNIYYDDSKIAILIINKKERHISERVEIFNREREKGNVKNYELDLFAFKYEPILIEVKNIIQSEIIQDDISITKTSRGSQVGGALVGGVLAGGVGAIIGGLSGNQTNTGATRKVELVFTIDEPLNPTIKFKFLDEISPIKKDNPKYETAINEAIEWQKLISILLHRYEKEDNTTYTK</sequence>
<proteinExistence type="predicted"/>
<evidence type="ECO:0000313" key="2">
    <source>
        <dbReference type="Proteomes" id="UP000681870"/>
    </source>
</evidence>
<dbReference type="Proteomes" id="UP000681870">
    <property type="component" value="Unassembled WGS sequence"/>
</dbReference>